<feature type="transmembrane region" description="Helical" evidence="1">
    <location>
        <begin position="486"/>
        <end position="504"/>
    </location>
</feature>
<proteinExistence type="predicted"/>
<feature type="transmembrane region" description="Helical" evidence="1">
    <location>
        <begin position="541"/>
        <end position="561"/>
    </location>
</feature>
<evidence type="ECO:0000256" key="1">
    <source>
        <dbReference type="SAM" id="Phobius"/>
    </source>
</evidence>
<dbReference type="RefSeq" id="WP_262070064.1">
    <property type="nucleotide sequence ID" value="NZ_JAMXOC010000025.1"/>
</dbReference>
<evidence type="ECO:0000313" key="2">
    <source>
        <dbReference type="EMBL" id="MCP1111187.1"/>
    </source>
</evidence>
<keyword evidence="3" id="KW-1185">Reference proteome</keyword>
<reference evidence="2 3" key="1">
    <citation type="journal article" date="2022" name="Genome Biol. Evol.">
        <title>Host diet, physiology and behaviors set the stage for Lachnospiraceae cladogenesis.</title>
        <authorList>
            <person name="Vera-Ponce De Leon A."/>
            <person name="Schneider M."/>
            <person name="Jahnes B.C."/>
            <person name="Sadowski V."/>
            <person name="Camuy-Velez L.A."/>
            <person name="Duan J."/>
            <person name="Sabree Z.L."/>
        </authorList>
    </citation>
    <scope>NUCLEOTIDE SEQUENCE [LARGE SCALE GENOMIC DNA]</scope>
    <source>
        <strain evidence="2 3">PAL227</strain>
    </source>
</reference>
<dbReference type="Pfam" id="PF19845">
    <property type="entry name" value="DUF6320"/>
    <property type="match status" value="1"/>
</dbReference>
<organism evidence="2 3">
    <name type="scientific">Ohessyouella blattaphilus</name>
    <dbReference type="NCBI Taxonomy" id="2949333"/>
    <lineage>
        <taxon>Bacteria</taxon>
        <taxon>Bacillati</taxon>
        <taxon>Bacillota</taxon>
        <taxon>Clostridia</taxon>
        <taxon>Lachnospirales</taxon>
        <taxon>Lachnospiraceae</taxon>
        <taxon>Ohessyouella</taxon>
    </lineage>
</organism>
<dbReference type="EMBL" id="JAMZFV010000025">
    <property type="protein sequence ID" value="MCP1111187.1"/>
    <property type="molecule type" value="Genomic_DNA"/>
</dbReference>
<comment type="caution">
    <text evidence="2">The sequence shown here is derived from an EMBL/GenBank/DDBJ whole genome shotgun (WGS) entry which is preliminary data.</text>
</comment>
<gene>
    <name evidence="2" type="ORF">NK118_13105</name>
</gene>
<keyword evidence="1" id="KW-0472">Membrane</keyword>
<feature type="transmembrane region" description="Helical" evidence="1">
    <location>
        <begin position="567"/>
        <end position="589"/>
    </location>
</feature>
<accession>A0ABT1EKE9</accession>
<feature type="transmembrane region" description="Helical" evidence="1">
    <location>
        <begin position="510"/>
        <end position="529"/>
    </location>
</feature>
<protein>
    <submittedName>
        <fullName evidence="2">DUF6320 domain-containing protein</fullName>
    </submittedName>
</protein>
<keyword evidence="1" id="KW-1133">Transmembrane helix</keyword>
<evidence type="ECO:0000313" key="3">
    <source>
        <dbReference type="Proteomes" id="UP001523565"/>
    </source>
</evidence>
<feature type="transmembrane region" description="Helical" evidence="1">
    <location>
        <begin position="456"/>
        <end position="477"/>
    </location>
</feature>
<dbReference type="InterPro" id="IPR046283">
    <property type="entry name" value="DUF6320"/>
</dbReference>
<sequence>MSKEQKSWRKLDNAALLFSADNNIRDTRVFRFYCELKEDIVEDVLQTALERALEVYPIFQATMRAGLFWHYLEASDIKPVVVEEYKEPCRALYVRDKKALLFEVTYYKNRINFEVFHALTDGTGATLFLRELVKQYLLERYKELPDVSLHPEDMTLQDQENDGFAKYYTKRKGSKIKRPIAFQLKKIVPSYKTLQVSEGTLDVDVLLKRSRELGCSMSVLITALLICAIHQEMPKLQERKPIVLMVPVNLRKFFASTSMLNFFAWIEPRYNFSEEPGDFESVLATVKAYYAEHLTAERMEEHINQYLSLERHPIGNFVPLIIKNWGIAIGSRRRRQEITAIFSNMSVVEMPEVYTPYIERFGVFTSTPKMELCICSYEGDISLGFTSRFDTTNIQRNFYRLLEEQGVKAEVKEPMYPETDTPNLTSLTIYKWFSFACILAAVICLTVNFLGGHNSWWSLVAVAGIGCLWTTISVGYYKRNNLLKSVMWLYVLLTCGSMVWDAAYDFRGWSVDYVFPAISIVVLLSMLIISRLQAHTAKEYMIYFLMAAFYCIAVSVVLILLGAVKTFHFPVIASALAFLVVVVLMIFKWKDFKEEMSKKFHTRHNG</sequence>
<name>A0ABT1EKE9_9FIRM</name>
<feature type="transmembrane region" description="Helical" evidence="1">
    <location>
        <begin position="432"/>
        <end position="450"/>
    </location>
</feature>
<dbReference type="Proteomes" id="UP001523565">
    <property type="component" value="Unassembled WGS sequence"/>
</dbReference>
<keyword evidence="1" id="KW-0812">Transmembrane</keyword>